<dbReference type="RefSeq" id="WP_202349091.1">
    <property type="nucleotide sequence ID" value="NZ_AP024256.1"/>
</dbReference>
<dbReference type="AlphaFoldDB" id="A0A7R7MYU7"/>
<gene>
    <name evidence="1" type="ORF">MINTM018_52440</name>
</gene>
<dbReference type="EMBL" id="AP024256">
    <property type="protein sequence ID" value="BCP02475.1"/>
    <property type="molecule type" value="Genomic_DNA"/>
</dbReference>
<name>A0A7R7MYU7_MYCIT</name>
<sequence length="60" mass="7186">MRLPHELESEEYWQEVEWVLHDPYCRASAYTRPMFEIEEPAICEMADATEEYCVCLTDIL</sequence>
<dbReference type="Proteomes" id="UP000595205">
    <property type="component" value="Plasmid pM018"/>
</dbReference>
<geneLocation type="plasmid" evidence="1 2">
    <name>pM018</name>
</geneLocation>
<protein>
    <submittedName>
        <fullName evidence="1">Uncharacterized protein</fullName>
    </submittedName>
</protein>
<keyword evidence="1" id="KW-0614">Plasmid</keyword>
<accession>A0A7R7MYU7</accession>
<organism evidence="1 2">
    <name type="scientific">Mycobacterium intracellulare</name>
    <dbReference type="NCBI Taxonomy" id="1767"/>
    <lineage>
        <taxon>Bacteria</taxon>
        <taxon>Bacillati</taxon>
        <taxon>Actinomycetota</taxon>
        <taxon>Actinomycetes</taxon>
        <taxon>Mycobacteriales</taxon>
        <taxon>Mycobacteriaceae</taxon>
        <taxon>Mycobacterium</taxon>
        <taxon>Mycobacterium avium complex (MAC)</taxon>
    </lineage>
</organism>
<reference evidence="1 2" key="1">
    <citation type="submission" date="2020-12" db="EMBL/GenBank/DDBJ databases">
        <title>Genome sequence of clinical Mycobacterium intracellulare strains.</title>
        <authorList>
            <person name="Tateishi Y."/>
            <person name="Matsumoto S."/>
            <person name="Fukushima Y."/>
            <person name="Nakajima C."/>
            <person name="Suzuki Y."/>
        </authorList>
    </citation>
    <scope>NUCLEOTIDE SEQUENCE [LARGE SCALE GENOMIC DNA]</scope>
    <source>
        <strain evidence="1 2">M018</strain>
        <plasmid evidence="1 2">pM018</plasmid>
    </source>
</reference>
<proteinExistence type="predicted"/>
<evidence type="ECO:0000313" key="1">
    <source>
        <dbReference type="EMBL" id="BCP02475.1"/>
    </source>
</evidence>
<evidence type="ECO:0000313" key="2">
    <source>
        <dbReference type="Proteomes" id="UP000595205"/>
    </source>
</evidence>